<protein>
    <submittedName>
        <fullName evidence="12">Type II secretion system protein N</fullName>
    </submittedName>
</protein>
<evidence type="ECO:0000256" key="3">
    <source>
        <dbReference type="ARBA" id="ARBA00022475"/>
    </source>
</evidence>
<evidence type="ECO:0000256" key="9">
    <source>
        <dbReference type="SAM" id="MobiDB-lite"/>
    </source>
</evidence>
<proteinExistence type="predicted"/>
<evidence type="ECO:0000313" key="12">
    <source>
        <dbReference type="EMBL" id="MFC4724570.1"/>
    </source>
</evidence>
<sequence length="288" mass="29597">MRYTDDLTAGGQRDPMSMTGRSLVGEGARHSSGPNGSVSGLPALVLVAELAGAALTGAAAAALMWTILFGSYQTNIPASASTPGETASGVMRPEARGSAAQLFRPRLQPAAGQVEMLPESRLGYALFGVRTGTRPETGSAIIEAGAGGQRSYAVGSELQDGVTLEAVHDDRVVLRRQGTREVLFLTERARARRNEPAEPLQAVTLAGVSLTPQPLTSGGEGLRIESAPPALAALGLQAGDTIATIDGEPVTAARISALGQQLAGGALPASLSLERNGERLSLQTRPMP</sequence>
<dbReference type="Gene3D" id="2.30.30.830">
    <property type="match status" value="1"/>
</dbReference>
<feature type="domain" description="Type II secretion system protein GspC N-terminal" evidence="11">
    <location>
        <begin position="53"/>
        <end position="185"/>
    </location>
</feature>
<keyword evidence="7 10" id="KW-1133">Transmembrane helix</keyword>
<dbReference type="InterPro" id="IPR024961">
    <property type="entry name" value="T2SS_GspC_N"/>
</dbReference>
<dbReference type="InterPro" id="IPR036034">
    <property type="entry name" value="PDZ_sf"/>
</dbReference>
<keyword evidence="3" id="KW-1003">Cell membrane</keyword>
<keyword evidence="4" id="KW-0997">Cell inner membrane</keyword>
<name>A0ABV9N9P2_9PROT</name>
<dbReference type="Proteomes" id="UP001596024">
    <property type="component" value="Unassembled WGS sequence"/>
</dbReference>
<evidence type="ECO:0000313" key="13">
    <source>
        <dbReference type="Proteomes" id="UP001596024"/>
    </source>
</evidence>
<evidence type="ECO:0000256" key="8">
    <source>
        <dbReference type="ARBA" id="ARBA00023136"/>
    </source>
</evidence>
<keyword evidence="13" id="KW-1185">Reference proteome</keyword>
<organism evidence="12 13">
    <name type="scientific">Glycocaulis abyssi</name>
    <dbReference type="NCBI Taxonomy" id="1433403"/>
    <lineage>
        <taxon>Bacteria</taxon>
        <taxon>Pseudomonadati</taxon>
        <taxon>Pseudomonadota</taxon>
        <taxon>Alphaproteobacteria</taxon>
        <taxon>Maricaulales</taxon>
        <taxon>Maricaulaceae</taxon>
        <taxon>Glycocaulis</taxon>
    </lineage>
</organism>
<evidence type="ECO:0000256" key="5">
    <source>
        <dbReference type="ARBA" id="ARBA00022692"/>
    </source>
</evidence>
<keyword evidence="6" id="KW-0653">Protein transport</keyword>
<comment type="subcellular location">
    <subcellularLocation>
        <location evidence="1">Cell inner membrane</location>
    </subcellularLocation>
</comment>
<evidence type="ECO:0000256" key="10">
    <source>
        <dbReference type="SAM" id="Phobius"/>
    </source>
</evidence>
<feature type="transmembrane region" description="Helical" evidence="10">
    <location>
        <begin position="43"/>
        <end position="69"/>
    </location>
</feature>
<comment type="caution">
    <text evidence="12">The sequence shown here is derived from an EMBL/GenBank/DDBJ whole genome shotgun (WGS) entry which is preliminary data.</text>
</comment>
<evidence type="ECO:0000259" key="11">
    <source>
        <dbReference type="Pfam" id="PF11356"/>
    </source>
</evidence>
<gene>
    <name evidence="12" type="ORF">ACFPB0_04635</name>
</gene>
<reference evidence="13" key="1">
    <citation type="journal article" date="2019" name="Int. J. Syst. Evol. Microbiol.">
        <title>The Global Catalogue of Microorganisms (GCM) 10K type strain sequencing project: providing services to taxonomists for standard genome sequencing and annotation.</title>
        <authorList>
            <consortium name="The Broad Institute Genomics Platform"/>
            <consortium name="The Broad Institute Genome Sequencing Center for Infectious Disease"/>
            <person name="Wu L."/>
            <person name="Ma J."/>
        </authorList>
    </citation>
    <scope>NUCLEOTIDE SEQUENCE [LARGE SCALE GENOMIC DNA]</scope>
    <source>
        <strain evidence="13">CCUG 62981</strain>
    </source>
</reference>
<dbReference type="Pfam" id="PF11356">
    <property type="entry name" value="T2SSC"/>
    <property type="match status" value="1"/>
</dbReference>
<accession>A0ABV9N9P2</accession>
<keyword evidence="5 10" id="KW-0812">Transmembrane</keyword>
<evidence type="ECO:0000256" key="4">
    <source>
        <dbReference type="ARBA" id="ARBA00022519"/>
    </source>
</evidence>
<keyword evidence="2" id="KW-0813">Transport</keyword>
<dbReference type="EMBL" id="JBHSGQ010000002">
    <property type="protein sequence ID" value="MFC4724570.1"/>
    <property type="molecule type" value="Genomic_DNA"/>
</dbReference>
<evidence type="ECO:0000256" key="1">
    <source>
        <dbReference type="ARBA" id="ARBA00004533"/>
    </source>
</evidence>
<evidence type="ECO:0000256" key="2">
    <source>
        <dbReference type="ARBA" id="ARBA00022448"/>
    </source>
</evidence>
<feature type="region of interest" description="Disordered" evidence="9">
    <location>
        <begin position="1"/>
        <end position="35"/>
    </location>
</feature>
<keyword evidence="8 10" id="KW-0472">Membrane</keyword>
<dbReference type="SUPFAM" id="SSF50156">
    <property type="entry name" value="PDZ domain-like"/>
    <property type="match status" value="1"/>
</dbReference>
<evidence type="ECO:0000256" key="7">
    <source>
        <dbReference type="ARBA" id="ARBA00022989"/>
    </source>
</evidence>
<evidence type="ECO:0000256" key="6">
    <source>
        <dbReference type="ARBA" id="ARBA00022927"/>
    </source>
</evidence>
<dbReference type="Gene3D" id="2.30.42.10">
    <property type="match status" value="1"/>
</dbReference>
<dbReference type="RefSeq" id="WP_382436311.1">
    <property type="nucleotide sequence ID" value="NZ_JBHSGQ010000002.1"/>
</dbReference>